<dbReference type="EMBL" id="FP929041">
    <property type="protein sequence ID" value="CBK89176.1"/>
    <property type="molecule type" value="Genomic_DNA"/>
</dbReference>
<dbReference type="Pfam" id="PF02545">
    <property type="entry name" value="Maf"/>
    <property type="match status" value="1"/>
</dbReference>
<evidence type="ECO:0000256" key="1">
    <source>
        <dbReference type="ARBA" id="ARBA00022801"/>
    </source>
</evidence>
<evidence type="ECO:0000313" key="3">
    <source>
        <dbReference type="Proteomes" id="UP000008801"/>
    </source>
</evidence>
<dbReference type="Gene3D" id="3.90.950.10">
    <property type="match status" value="1"/>
</dbReference>
<dbReference type="InterPro" id="IPR003697">
    <property type="entry name" value="Maf-like"/>
</dbReference>
<dbReference type="KEGG" id="euc:EC1_19580"/>
<name>D4JG54_9FIRM</name>
<sequence>MDKAGSYGIQEVDFVERIEGSYSNVVGFPKYKVQEFLEKEKDHLGL</sequence>
<dbReference type="InterPro" id="IPR029001">
    <property type="entry name" value="ITPase-like_fam"/>
</dbReference>
<organism evidence="2 3">
    <name type="scientific">Faecalitalea cylindroides T2-87</name>
    <dbReference type="NCBI Taxonomy" id="717960"/>
    <lineage>
        <taxon>Bacteria</taxon>
        <taxon>Bacillati</taxon>
        <taxon>Bacillota</taxon>
        <taxon>Erysipelotrichia</taxon>
        <taxon>Erysipelotrichales</taxon>
        <taxon>Erysipelotrichaceae</taxon>
        <taxon>Faecalitalea</taxon>
    </lineage>
</organism>
<keyword evidence="1" id="KW-0378">Hydrolase</keyword>
<dbReference type="GO" id="GO:0047429">
    <property type="term" value="F:nucleoside triphosphate diphosphatase activity"/>
    <property type="evidence" value="ECO:0007669"/>
    <property type="project" value="InterPro"/>
</dbReference>
<dbReference type="AlphaFoldDB" id="D4JG54"/>
<proteinExistence type="predicted"/>
<protein>
    <submittedName>
        <fullName evidence="2">Nucleotide-binding protein implicated in inhibition of septum formation</fullName>
    </submittedName>
</protein>
<evidence type="ECO:0000313" key="2">
    <source>
        <dbReference type="EMBL" id="CBK89176.1"/>
    </source>
</evidence>
<dbReference type="PATRIC" id="fig|717960.3.peg.1434"/>
<reference evidence="2 3" key="2">
    <citation type="submission" date="2010-03" db="EMBL/GenBank/DDBJ databases">
        <authorList>
            <person name="Pajon A."/>
        </authorList>
    </citation>
    <scope>NUCLEOTIDE SEQUENCE [LARGE SCALE GENOMIC DNA]</scope>
    <source>
        <strain evidence="2 3">T2-87</strain>
    </source>
</reference>
<reference evidence="2 3" key="1">
    <citation type="submission" date="2010-03" db="EMBL/GenBank/DDBJ databases">
        <title>The genome sequence of Eubacterium cylindroides T2-87.</title>
        <authorList>
            <consortium name="metaHIT consortium -- http://www.metahit.eu/"/>
            <person name="Pajon A."/>
            <person name="Turner K."/>
            <person name="Parkhill J."/>
            <person name="Duncan S."/>
            <person name="Flint H."/>
        </authorList>
    </citation>
    <scope>NUCLEOTIDE SEQUENCE [LARGE SCALE GENOMIC DNA]</scope>
    <source>
        <strain evidence="2 3">T2-87</strain>
    </source>
</reference>
<dbReference type="HOGENOM" id="CLU_3183896_0_0_9"/>
<dbReference type="STRING" id="717960.EC1_19580"/>
<accession>D4JG54</accession>
<gene>
    <name evidence="2" type="ORF">EC1_19580</name>
</gene>
<dbReference type="SUPFAM" id="SSF52972">
    <property type="entry name" value="ITPase-like"/>
    <property type="match status" value="1"/>
</dbReference>
<dbReference type="Proteomes" id="UP000008801">
    <property type="component" value="Chromosome"/>
</dbReference>